<keyword evidence="1" id="KW-0812">Transmembrane</keyword>
<feature type="transmembrane region" description="Helical" evidence="1">
    <location>
        <begin position="125"/>
        <end position="144"/>
    </location>
</feature>
<name>A0A0N5B755_STREA</name>
<organism evidence="2 3">
    <name type="scientific">Strongyloides papillosus</name>
    <name type="common">Intestinal threadworm</name>
    <dbReference type="NCBI Taxonomy" id="174720"/>
    <lineage>
        <taxon>Eukaryota</taxon>
        <taxon>Metazoa</taxon>
        <taxon>Ecdysozoa</taxon>
        <taxon>Nematoda</taxon>
        <taxon>Chromadorea</taxon>
        <taxon>Rhabditida</taxon>
        <taxon>Tylenchina</taxon>
        <taxon>Panagrolaimomorpha</taxon>
        <taxon>Strongyloidoidea</taxon>
        <taxon>Strongyloididae</taxon>
        <taxon>Strongyloides</taxon>
    </lineage>
</organism>
<proteinExistence type="predicted"/>
<evidence type="ECO:0000313" key="2">
    <source>
        <dbReference type="Proteomes" id="UP000046392"/>
    </source>
</evidence>
<feature type="transmembrane region" description="Helical" evidence="1">
    <location>
        <begin position="179"/>
        <end position="203"/>
    </location>
</feature>
<dbReference type="Proteomes" id="UP000046392">
    <property type="component" value="Unplaced"/>
</dbReference>
<dbReference type="STRING" id="174720.A0A0N5B755"/>
<sequence>MMFDTKITIIYVTCLYCNISSFNINLISYSSLFYKVLLTPQKEKVEDDGDIKESTPESFEIDINSIDVDEGLTTLSRINSRSTSITSRISIKSIDEKTNDSKLIEKEFTDTGSVKKIVYLKYFKATRYHLAFLFAFGYMVYNALQLGRSLWLSKWSNDYDIIANNGTINPSGIPLGVRLGVYSSFGLLESLGFFVLCLHSFLVL</sequence>
<reference evidence="3" key="1">
    <citation type="submission" date="2017-02" db="UniProtKB">
        <authorList>
            <consortium name="WormBaseParasite"/>
        </authorList>
    </citation>
    <scope>IDENTIFICATION</scope>
</reference>
<accession>A0A0N5B755</accession>
<keyword evidence="1" id="KW-0472">Membrane</keyword>
<protein>
    <submittedName>
        <fullName evidence="3">GPI ethanolamine phosphate transferase 1</fullName>
    </submittedName>
</protein>
<dbReference type="WBParaSite" id="SPAL_0000188300.1">
    <property type="protein sequence ID" value="SPAL_0000188300.1"/>
    <property type="gene ID" value="SPAL_0000188300"/>
</dbReference>
<evidence type="ECO:0000313" key="3">
    <source>
        <dbReference type="WBParaSite" id="SPAL_0000188300.1"/>
    </source>
</evidence>
<dbReference type="AlphaFoldDB" id="A0A0N5B755"/>
<evidence type="ECO:0000256" key="1">
    <source>
        <dbReference type="SAM" id="Phobius"/>
    </source>
</evidence>
<keyword evidence="1" id="KW-1133">Transmembrane helix</keyword>
<keyword evidence="2" id="KW-1185">Reference proteome</keyword>